<dbReference type="STRING" id="217511.GCA_001463845_01075"/>
<dbReference type="InterPro" id="IPR002035">
    <property type="entry name" value="VWF_A"/>
</dbReference>
<dbReference type="SMART" id="SM00327">
    <property type="entry name" value="VWA"/>
    <property type="match status" value="1"/>
</dbReference>
<dbReference type="EMBL" id="AATP01000009">
    <property type="protein sequence ID" value="EAU40215.1"/>
    <property type="molecule type" value="Genomic_DNA"/>
</dbReference>
<dbReference type="SUPFAM" id="SSF53300">
    <property type="entry name" value="vWA-like"/>
    <property type="match status" value="1"/>
</dbReference>
<dbReference type="PANTHER" id="PTHR43473:SF2">
    <property type="entry name" value="MAGNESIUM-CHELATASE SUBUNIT CHLD, CHLOROPLASTIC"/>
    <property type="match status" value="1"/>
</dbReference>
<evidence type="ECO:0000259" key="3">
    <source>
        <dbReference type="PROSITE" id="PS50234"/>
    </source>
</evidence>
<dbReference type="InterPro" id="IPR027417">
    <property type="entry name" value="P-loop_NTPase"/>
</dbReference>
<proteinExistence type="inferred from homology"/>
<dbReference type="SUPFAM" id="SSF52540">
    <property type="entry name" value="P-loop containing nucleoside triphosphate hydrolases"/>
    <property type="match status" value="1"/>
</dbReference>
<evidence type="ECO:0000256" key="2">
    <source>
        <dbReference type="SAM" id="MobiDB-lite"/>
    </source>
</evidence>
<dbReference type="PANTHER" id="PTHR43473">
    <property type="entry name" value="MAGNESIUM-CHELATASE SUBUNIT CHLD, CHLOROPLASTIC"/>
    <property type="match status" value="1"/>
</dbReference>
<dbReference type="RefSeq" id="WP_007067471.1">
    <property type="nucleotide sequence ID" value="NZ_DS022272.1"/>
</dbReference>
<dbReference type="Gene3D" id="3.40.50.410">
    <property type="entry name" value="von Willebrand factor, type A domain"/>
    <property type="match status" value="1"/>
</dbReference>
<feature type="domain" description="VWFA" evidence="3">
    <location>
        <begin position="398"/>
        <end position="541"/>
    </location>
</feature>
<dbReference type="AlphaFoldDB" id="Q0FYU3"/>
<comment type="caution">
    <text evidence="4">The sequence shown here is derived from an EMBL/GenBank/DDBJ whole genome shotgun (WGS) entry which is preliminary data.</text>
</comment>
<dbReference type="Pfam" id="PF17863">
    <property type="entry name" value="AAA_lid_2"/>
    <property type="match status" value="1"/>
</dbReference>
<evidence type="ECO:0000313" key="5">
    <source>
        <dbReference type="Proteomes" id="UP000004310"/>
    </source>
</evidence>
<reference evidence="4 5" key="1">
    <citation type="journal article" date="2010" name="J. Bacteriol.">
        <title>Genome sequence of Fulvimarina pelagi HTCC2506T, a Mn(II)-oxidizing alphaproteobacterium possessing an aerobic anoxygenic photosynthetic gene cluster and Xanthorhodopsin.</title>
        <authorList>
            <person name="Kang I."/>
            <person name="Oh H.M."/>
            <person name="Lim S.I."/>
            <person name="Ferriera S."/>
            <person name="Giovannoni S.J."/>
            <person name="Cho J.C."/>
        </authorList>
    </citation>
    <scope>NUCLEOTIDE SEQUENCE [LARGE SCALE GENOMIC DNA]</scope>
    <source>
        <strain evidence="4 5">HTCC2506</strain>
    </source>
</reference>
<dbReference type="Gene3D" id="1.10.8.80">
    <property type="entry name" value="Magnesium chelatase subunit I, C-Terminal domain"/>
    <property type="match status" value="1"/>
</dbReference>
<dbReference type="Pfam" id="PF13519">
    <property type="entry name" value="VWA_2"/>
    <property type="match status" value="1"/>
</dbReference>
<sequence>MDDRFKQRARLLPPHRAAIAILHARPEIGLVVRAQPGPLRDNFLAELRRSSPWSHARTIAQRDIRQLSEKRSRVSALAVLDDETPADNPDHPLILTGADRYGASEAAHLLPQLDAARPIIALDEGLGDETLPDALLDRLGIWLDLTLPDPDANDLDPGIDPVTPTGPLNTRAISVPESAIATLCEAASAFGIPSLRAPLLALDAARASAAIMGAREIADEDVLLACRLVLAPRARQAPSFDEQPPEEDSESEDHPDASNDDTPPQDHDEPDQSDSEKSETNQEASSQSGQDTDVQSEDVAIPLDILKRLAAMVRNHHTAGKTARKGATARSGGARGRPLGSRAGDPRHSSLDISATLTAALPWQRFRRQRFPRLTDRPVILTPSDIRIRRLQAKRETATIFVVDASGSAALARLAEAKGAIERILAECYRRRDRVAMVAFRGTSAETLLPETKSLTRARRALAGLSAGGGTPLASGIALAGDLARQCERQERTPLIVFLTDGKANITLDGMAGRSSAREDVNTQATVLRSQGYASLVIDFSLRPGPHAHDLADMLGGRYLALPNGDASSLADAVARDPSKSARP</sequence>
<evidence type="ECO:0000256" key="1">
    <source>
        <dbReference type="ARBA" id="ARBA00005799"/>
    </source>
</evidence>
<feature type="compositionally biased region" description="Polar residues" evidence="2">
    <location>
        <begin position="281"/>
        <end position="293"/>
    </location>
</feature>
<dbReference type="Proteomes" id="UP000004310">
    <property type="component" value="Unassembled WGS sequence"/>
</dbReference>
<comment type="similarity">
    <text evidence="1">Belongs to the Mg-chelatase subunits D/I family.</text>
</comment>
<dbReference type="InterPro" id="IPR041628">
    <property type="entry name" value="ChlI/MoxR_AAA_lid"/>
</dbReference>
<organism evidence="4 5">
    <name type="scientific">Fulvimarina pelagi HTCC2506</name>
    <dbReference type="NCBI Taxonomy" id="314231"/>
    <lineage>
        <taxon>Bacteria</taxon>
        <taxon>Pseudomonadati</taxon>
        <taxon>Pseudomonadota</taxon>
        <taxon>Alphaproteobacteria</taxon>
        <taxon>Hyphomicrobiales</taxon>
        <taxon>Aurantimonadaceae</taxon>
        <taxon>Fulvimarina</taxon>
    </lineage>
</organism>
<evidence type="ECO:0000313" key="4">
    <source>
        <dbReference type="EMBL" id="EAU40215.1"/>
    </source>
</evidence>
<dbReference type="eggNOG" id="COG1239">
    <property type="taxonomic scope" value="Bacteria"/>
</dbReference>
<dbReference type="eggNOG" id="COG1240">
    <property type="taxonomic scope" value="Bacteria"/>
</dbReference>
<protein>
    <submittedName>
        <fullName evidence="4">von Willebrand factor, type A</fullName>
    </submittedName>
</protein>
<dbReference type="PROSITE" id="PS50234">
    <property type="entry name" value="VWFA"/>
    <property type="match status" value="1"/>
</dbReference>
<gene>
    <name evidence="4" type="ORF">FP2506_11682</name>
</gene>
<dbReference type="HOGENOM" id="CLU_016684_6_2_5"/>
<feature type="region of interest" description="Disordered" evidence="2">
    <location>
        <begin position="316"/>
        <end position="349"/>
    </location>
</feature>
<name>Q0FYU3_9HYPH</name>
<accession>Q0FYU3</accession>
<feature type="region of interest" description="Disordered" evidence="2">
    <location>
        <begin position="235"/>
        <end position="297"/>
    </location>
</feature>
<dbReference type="CDD" id="cd01451">
    <property type="entry name" value="vWA_Magnesium_chelatase"/>
    <property type="match status" value="1"/>
</dbReference>
<dbReference type="InterPro" id="IPR041702">
    <property type="entry name" value="BchD/ChlD_VWA"/>
</dbReference>
<dbReference type="InterPro" id="IPR036465">
    <property type="entry name" value="vWFA_dom_sf"/>
</dbReference>
<keyword evidence="5" id="KW-1185">Reference proteome</keyword>